<reference evidence="2" key="1">
    <citation type="journal article" date="2019" name="Int. J. Syst. Evol. Microbiol.">
        <title>The Global Catalogue of Microorganisms (GCM) 10K type strain sequencing project: providing services to taxonomists for standard genome sequencing and annotation.</title>
        <authorList>
            <consortium name="The Broad Institute Genomics Platform"/>
            <consortium name="The Broad Institute Genome Sequencing Center for Infectious Disease"/>
            <person name="Wu L."/>
            <person name="Ma J."/>
        </authorList>
    </citation>
    <scope>NUCLEOTIDE SEQUENCE [LARGE SCALE GENOMIC DNA]</scope>
    <source>
        <strain evidence="2">JCM 17388</strain>
    </source>
</reference>
<proteinExistence type="predicted"/>
<gene>
    <name evidence="1" type="ORF">GCM10022252_13470</name>
</gene>
<name>A0ABP8AIG6_9ACTN</name>
<comment type="caution">
    <text evidence="1">The sequence shown here is derived from an EMBL/GenBank/DDBJ whole genome shotgun (WGS) entry which is preliminary data.</text>
</comment>
<accession>A0ABP8AIG6</accession>
<protein>
    <recommendedName>
        <fullName evidence="3">DOD-type homing endonuclease domain-containing protein</fullName>
    </recommendedName>
</protein>
<evidence type="ECO:0000313" key="1">
    <source>
        <dbReference type="EMBL" id="GAA4184480.1"/>
    </source>
</evidence>
<dbReference type="Proteomes" id="UP001501251">
    <property type="component" value="Unassembled WGS sequence"/>
</dbReference>
<sequence length="173" mass="20024">MLCRKGVYQLSLSCGDNWPGLIAEAADVMAAVMPTSSVSRRRKNGCTEVKSHSKHWVCLFPQHGPGRKHLRKIALEDWQRKIVEMHPGRFARGLMHSDGYRGTNRVRRHFNGSDHWYEYPRYLFGNESKDILELCGEVLDLLGVEWRYSRYNTISVARRGAVERLDEFVGPKY</sequence>
<organism evidence="1 2">
    <name type="scientific">Streptosporangium oxazolinicum</name>
    <dbReference type="NCBI Taxonomy" id="909287"/>
    <lineage>
        <taxon>Bacteria</taxon>
        <taxon>Bacillati</taxon>
        <taxon>Actinomycetota</taxon>
        <taxon>Actinomycetes</taxon>
        <taxon>Streptosporangiales</taxon>
        <taxon>Streptosporangiaceae</taxon>
        <taxon>Streptosporangium</taxon>
    </lineage>
</organism>
<evidence type="ECO:0000313" key="2">
    <source>
        <dbReference type="Proteomes" id="UP001501251"/>
    </source>
</evidence>
<dbReference type="EMBL" id="BAABAQ010000002">
    <property type="protein sequence ID" value="GAA4184480.1"/>
    <property type="molecule type" value="Genomic_DNA"/>
</dbReference>
<keyword evidence="2" id="KW-1185">Reference proteome</keyword>
<evidence type="ECO:0008006" key="3">
    <source>
        <dbReference type="Google" id="ProtNLM"/>
    </source>
</evidence>